<organism evidence="1 2">
    <name type="scientific">Paenibacillus endophyticus</name>
    <dbReference type="NCBI Taxonomy" id="1294268"/>
    <lineage>
        <taxon>Bacteria</taxon>
        <taxon>Bacillati</taxon>
        <taxon>Bacillota</taxon>
        <taxon>Bacilli</taxon>
        <taxon>Bacillales</taxon>
        <taxon>Paenibacillaceae</taxon>
        <taxon>Paenibacillus</taxon>
    </lineage>
</organism>
<dbReference type="EMBL" id="JACHXW010000018">
    <property type="protein sequence ID" value="MBB3154740.1"/>
    <property type="molecule type" value="Genomic_DNA"/>
</dbReference>
<dbReference type="AlphaFoldDB" id="A0A7W5CCL0"/>
<evidence type="ECO:0000313" key="2">
    <source>
        <dbReference type="Proteomes" id="UP000518605"/>
    </source>
</evidence>
<evidence type="ECO:0008006" key="3">
    <source>
        <dbReference type="Google" id="ProtNLM"/>
    </source>
</evidence>
<dbReference type="InterPro" id="IPR032466">
    <property type="entry name" value="Metal_Hydrolase"/>
</dbReference>
<gene>
    <name evidence="1" type="ORF">FHS16_004822</name>
</gene>
<protein>
    <recommendedName>
        <fullName evidence="3">Glucuronate isomerase</fullName>
    </recommendedName>
</protein>
<accession>A0A7W5CCL0</accession>
<dbReference type="Gene3D" id="3.20.20.140">
    <property type="entry name" value="Metal-dependent hydrolases"/>
    <property type="match status" value="1"/>
</dbReference>
<sequence>MYNNLLYIHINGIAKKRGINLSTKLDLNLVDLRQTVERLALNTPVTDMHTHLYAPEFGDLLLWGIDDLLTYHYLISESFRWSEEEYSRFWSMSKREQADWIWKLLFLDHSPVSEAASGFITILKRLGLDVSSRNLDDYRQALEKRTVREQVDTVMLIAGIEKIVMTNDPFDSAERPVWQSGKGKTDPRFYAALRVDALLNDWPLAVNELQSLGYDVQAEWTERTKEETRRFLSEWIIRMDALYLAVSMPGDFKYPADDHRNQMINQVMIPVCQEQNIPFALMIGVRRKVNPSLGLAGDMSMHADVSAVEALCRQYPNQKFLITMLARENQHELTVLARKFRNLMIFGCWWFLHIESMVEEMTRFRLELLGTSMIPQHSDCRVFEQLIYKWEHSRRIIGNVLADKYEKLHHSGWIVTEEEIQRDLDDMLNRNFWRFLGKE</sequence>
<dbReference type="Gene3D" id="1.10.2020.10">
    <property type="entry name" value="uronate isomerase, domain 2, chain A"/>
    <property type="match status" value="1"/>
</dbReference>
<reference evidence="1 2" key="1">
    <citation type="submission" date="2020-08" db="EMBL/GenBank/DDBJ databases">
        <title>Genomic Encyclopedia of Type Strains, Phase III (KMG-III): the genomes of soil and plant-associated and newly described type strains.</title>
        <authorList>
            <person name="Whitman W."/>
        </authorList>
    </citation>
    <scope>NUCLEOTIDE SEQUENCE [LARGE SCALE GENOMIC DNA]</scope>
    <source>
        <strain evidence="1 2">CECT 8234</strain>
    </source>
</reference>
<proteinExistence type="predicted"/>
<dbReference type="RefSeq" id="WP_246431920.1">
    <property type="nucleotide sequence ID" value="NZ_CBCSLB010000018.1"/>
</dbReference>
<dbReference type="Proteomes" id="UP000518605">
    <property type="component" value="Unassembled WGS sequence"/>
</dbReference>
<keyword evidence="2" id="KW-1185">Reference proteome</keyword>
<evidence type="ECO:0000313" key="1">
    <source>
        <dbReference type="EMBL" id="MBB3154740.1"/>
    </source>
</evidence>
<name>A0A7W5CCL0_9BACL</name>
<dbReference type="SUPFAM" id="SSF51556">
    <property type="entry name" value="Metallo-dependent hydrolases"/>
    <property type="match status" value="1"/>
</dbReference>
<comment type="caution">
    <text evidence="1">The sequence shown here is derived from an EMBL/GenBank/DDBJ whole genome shotgun (WGS) entry which is preliminary data.</text>
</comment>